<gene>
    <name evidence="1" type="ORF">Sangu_2448300</name>
</gene>
<accession>A0AAW2KWW3</accession>
<organism evidence="1">
    <name type="scientific">Sesamum angustifolium</name>
    <dbReference type="NCBI Taxonomy" id="2727405"/>
    <lineage>
        <taxon>Eukaryota</taxon>
        <taxon>Viridiplantae</taxon>
        <taxon>Streptophyta</taxon>
        <taxon>Embryophyta</taxon>
        <taxon>Tracheophyta</taxon>
        <taxon>Spermatophyta</taxon>
        <taxon>Magnoliopsida</taxon>
        <taxon>eudicotyledons</taxon>
        <taxon>Gunneridae</taxon>
        <taxon>Pentapetalae</taxon>
        <taxon>asterids</taxon>
        <taxon>lamiids</taxon>
        <taxon>Lamiales</taxon>
        <taxon>Pedaliaceae</taxon>
        <taxon>Sesamum</taxon>
    </lineage>
</organism>
<reference evidence="1" key="2">
    <citation type="journal article" date="2024" name="Plant">
        <title>Genomic evolution and insights into agronomic trait innovations of Sesamum species.</title>
        <authorList>
            <person name="Miao H."/>
            <person name="Wang L."/>
            <person name="Qu L."/>
            <person name="Liu H."/>
            <person name="Sun Y."/>
            <person name="Le M."/>
            <person name="Wang Q."/>
            <person name="Wei S."/>
            <person name="Zheng Y."/>
            <person name="Lin W."/>
            <person name="Duan Y."/>
            <person name="Cao H."/>
            <person name="Xiong S."/>
            <person name="Wang X."/>
            <person name="Wei L."/>
            <person name="Li C."/>
            <person name="Ma Q."/>
            <person name="Ju M."/>
            <person name="Zhao R."/>
            <person name="Li G."/>
            <person name="Mu C."/>
            <person name="Tian Q."/>
            <person name="Mei H."/>
            <person name="Zhang T."/>
            <person name="Gao T."/>
            <person name="Zhang H."/>
        </authorList>
    </citation>
    <scope>NUCLEOTIDE SEQUENCE</scope>
    <source>
        <strain evidence="1">G01</strain>
    </source>
</reference>
<name>A0AAW2KWW3_9LAMI</name>
<protein>
    <submittedName>
        <fullName evidence="1">Uncharacterized protein</fullName>
    </submittedName>
</protein>
<proteinExistence type="predicted"/>
<comment type="caution">
    <text evidence="1">The sequence shown here is derived from an EMBL/GenBank/DDBJ whole genome shotgun (WGS) entry which is preliminary data.</text>
</comment>
<dbReference type="AlphaFoldDB" id="A0AAW2KWW3"/>
<dbReference type="EMBL" id="JACGWK010000016">
    <property type="protein sequence ID" value="KAL0311536.1"/>
    <property type="molecule type" value="Genomic_DNA"/>
</dbReference>
<sequence length="68" mass="7868">MNVESEEEITFGRKDRRSETGSINDLMVITMDIVNFSVHKILMDNGSFADIFWEVISRMGLDDVVWNL</sequence>
<reference evidence="1" key="1">
    <citation type="submission" date="2020-06" db="EMBL/GenBank/DDBJ databases">
        <authorList>
            <person name="Li T."/>
            <person name="Hu X."/>
            <person name="Zhang T."/>
            <person name="Song X."/>
            <person name="Zhang H."/>
            <person name="Dai N."/>
            <person name="Sheng W."/>
            <person name="Hou X."/>
            <person name="Wei L."/>
        </authorList>
    </citation>
    <scope>NUCLEOTIDE SEQUENCE</scope>
    <source>
        <strain evidence="1">G01</strain>
        <tissue evidence="1">Leaf</tissue>
    </source>
</reference>
<evidence type="ECO:0000313" key="1">
    <source>
        <dbReference type="EMBL" id="KAL0311536.1"/>
    </source>
</evidence>